<dbReference type="InterPro" id="IPR053174">
    <property type="entry name" value="LpxI"/>
</dbReference>
<dbReference type="Pfam" id="PF17930">
    <property type="entry name" value="LpxI_N"/>
    <property type="match status" value="1"/>
</dbReference>
<reference evidence="3 4" key="1">
    <citation type="submission" date="2019-03" db="EMBL/GenBank/DDBJ databases">
        <title>Genomic Encyclopedia of Type Strains, Phase IV (KMG-IV): sequencing the most valuable type-strain genomes for metagenomic binning, comparative biology and taxonomic classification.</title>
        <authorList>
            <person name="Goeker M."/>
        </authorList>
    </citation>
    <scope>NUCLEOTIDE SEQUENCE [LARGE SCALE GENOMIC DNA]</scope>
    <source>
        <strain evidence="3 4">LX-B</strain>
    </source>
</reference>
<dbReference type="InterPro" id="IPR043167">
    <property type="entry name" value="LpxI_C_sf"/>
</dbReference>
<dbReference type="Gene3D" id="3.40.50.20">
    <property type="match status" value="1"/>
</dbReference>
<feature type="domain" description="LpxI N-terminal" evidence="2">
    <location>
        <begin position="7"/>
        <end position="134"/>
    </location>
</feature>
<gene>
    <name evidence="3" type="ORF">EDC14_102029</name>
</gene>
<protein>
    <recommendedName>
        <fullName evidence="5">UDP-2,3-diacylglucosamine pyrophosphatase</fullName>
    </recommendedName>
</protein>
<dbReference type="PANTHER" id="PTHR39962:SF1">
    <property type="entry name" value="LPXI FAMILY PROTEIN"/>
    <property type="match status" value="1"/>
</dbReference>
<dbReference type="Pfam" id="PF06230">
    <property type="entry name" value="LpxI_C"/>
    <property type="match status" value="1"/>
</dbReference>
<keyword evidence="4" id="KW-1185">Reference proteome</keyword>
<organism evidence="3 4">
    <name type="scientific">Hydrogenispora ethanolica</name>
    <dbReference type="NCBI Taxonomy" id="1082276"/>
    <lineage>
        <taxon>Bacteria</taxon>
        <taxon>Bacillati</taxon>
        <taxon>Bacillota</taxon>
        <taxon>Hydrogenispora</taxon>
    </lineage>
</organism>
<dbReference type="AlphaFoldDB" id="A0A4R1RD13"/>
<evidence type="ECO:0000259" key="2">
    <source>
        <dbReference type="Pfam" id="PF17930"/>
    </source>
</evidence>
<accession>A0A4R1RD13</accession>
<name>A0A4R1RD13_HYDET</name>
<feature type="domain" description="LpxI C-terminal" evidence="1">
    <location>
        <begin position="146"/>
        <end position="265"/>
    </location>
</feature>
<dbReference type="InterPro" id="IPR010415">
    <property type="entry name" value="LpxI_C"/>
</dbReference>
<evidence type="ECO:0008006" key="5">
    <source>
        <dbReference type="Google" id="ProtNLM"/>
    </source>
</evidence>
<dbReference type="Gene3D" id="3.40.140.80">
    <property type="match status" value="1"/>
</dbReference>
<sequence length="267" mass="28161">MNRQAGVGLVAGRGRLPFDALQEIKSRGYRAVVVGLAGEVDPEIAQKADDFQLLPAGKLGSIIETFHRQAVKEVVFAGKVGKEALFQGGFDPLCQALLASLPQKNDDAVLLAIVEAFEKQGIHVAKQTDYLRHLLAPAGMRLGEISAVENGDLQLGFRMAKVSGELDIGQSVIVKNGVVLAVEAIEGTDQAILRGGTLGGPGAVVVKVSKPKQDERFDVPTVGLSTLQSMITARAGVLGIEAAKTLIVAKEEFLDLAARHGLKIVAL</sequence>
<dbReference type="PANTHER" id="PTHR39962">
    <property type="entry name" value="BLL4848 PROTEIN"/>
    <property type="match status" value="1"/>
</dbReference>
<comment type="caution">
    <text evidence="3">The sequence shown here is derived from an EMBL/GenBank/DDBJ whole genome shotgun (WGS) entry which is preliminary data.</text>
</comment>
<dbReference type="Proteomes" id="UP000295008">
    <property type="component" value="Unassembled WGS sequence"/>
</dbReference>
<evidence type="ECO:0000259" key="1">
    <source>
        <dbReference type="Pfam" id="PF06230"/>
    </source>
</evidence>
<evidence type="ECO:0000313" key="4">
    <source>
        <dbReference type="Proteomes" id="UP000295008"/>
    </source>
</evidence>
<dbReference type="InterPro" id="IPR041255">
    <property type="entry name" value="LpxI_N"/>
</dbReference>
<evidence type="ECO:0000313" key="3">
    <source>
        <dbReference type="EMBL" id="TCL63744.1"/>
    </source>
</evidence>
<proteinExistence type="predicted"/>
<dbReference type="EMBL" id="SLUN01000020">
    <property type="protein sequence ID" value="TCL63744.1"/>
    <property type="molecule type" value="Genomic_DNA"/>
</dbReference>